<dbReference type="EMBL" id="SMBJ01000002">
    <property type="protein sequence ID" value="TCU29260.1"/>
    <property type="molecule type" value="Genomic_DNA"/>
</dbReference>
<dbReference type="GO" id="GO:0006310">
    <property type="term" value="P:DNA recombination"/>
    <property type="evidence" value="ECO:0007669"/>
    <property type="project" value="UniProtKB-KW"/>
</dbReference>
<gene>
    <name evidence="4" type="ORF">EV129_105218</name>
    <name evidence="3" type="ORF">EV130_102440</name>
</gene>
<dbReference type="EMBL" id="SMBK01000005">
    <property type="protein sequence ID" value="TCU37902.1"/>
    <property type="molecule type" value="Genomic_DNA"/>
</dbReference>
<feature type="domain" description="Tyr recombinase" evidence="2">
    <location>
        <begin position="1"/>
        <end position="113"/>
    </location>
</feature>
<dbReference type="OrthoDB" id="67979at2"/>
<reference evidence="5 6" key="1">
    <citation type="submission" date="2019-03" db="EMBL/GenBank/DDBJ databases">
        <title>Genomic Encyclopedia of Type Strains, Phase IV (KMG-V): Genome sequencing to study the core and pangenomes of soil and plant-associated prokaryotes.</title>
        <authorList>
            <person name="Whitman W."/>
        </authorList>
    </citation>
    <scope>NUCLEOTIDE SEQUENCE [LARGE SCALE GENOMIC DNA]</scope>
    <source>
        <strain evidence="3 6">Gr42</strain>
        <strain evidence="4 5">IE4868</strain>
    </source>
</reference>
<keyword evidence="1" id="KW-0233">DNA recombination</keyword>
<proteinExistence type="predicted"/>
<dbReference type="AlphaFoldDB" id="A0A4R3RUZ7"/>
<dbReference type="InterPro" id="IPR011010">
    <property type="entry name" value="DNA_brk_join_enz"/>
</dbReference>
<dbReference type="GO" id="GO:0003677">
    <property type="term" value="F:DNA binding"/>
    <property type="evidence" value="ECO:0007669"/>
    <property type="project" value="InterPro"/>
</dbReference>
<evidence type="ECO:0000313" key="6">
    <source>
        <dbReference type="Proteomes" id="UP000295547"/>
    </source>
</evidence>
<evidence type="ECO:0000313" key="3">
    <source>
        <dbReference type="EMBL" id="TCU29260.1"/>
    </source>
</evidence>
<evidence type="ECO:0000313" key="5">
    <source>
        <dbReference type="Proteomes" id="UP000295507"/>
    </source>
</evidence>
<evidence type="ECO:0000259" key="2">
    <source>
        <dbReference type="PROSITE" id="PS51898"/>
    </source>
</evidence>
<organism evidence="4 5">
    <name type="scientific">Rhizobium azibense</name>
    <dbReference type="NCBI Taxonomy" id="1136135"/>
    <lineage>
        <taxon>Bacteria</taxon>
        <taxon>Pseudomonadati</taxon>
        <taxon>Pseudomonadota</taxon>
        <taxon>Alphaproteobacteria</taxon>
        <taxon>Hyphomicrobiales</taxon>
        <taxon>Rhizobiaceae</taxon>
        <taxon>Rhizobium/Agrobacterium group</taxon>
        <taxon>Rhizobium</taxon>
    </lineage>
</organism>
<dbReference type="SUPFAM" id="SSF56349">
    <property type="entry name" value="DNA breaking-rejoining enzymes"/>
    <property type="match status" value="1"/>
</dbReference>
<dbReference type="PROSITE" id="PS51898">
    <property type="entry name" value="TYR_RECOMBINASE"/>
    <property type="match status" value="1"/>
</dbReference>
<accession>A0A4R3RUZ7</accession>
<comment type="caution">
    <text evidence="4">The sequence shown here is derived from an EMBL/GenBank/DDBJ whole genome shotgun (WGS) entry which is preliminary data.</text>
</comment>
<protein>
    <recommendedName>
        <fullName evidence="2">Tyr recombinase domain-containing protein</fullName>
    </recommendedName>
</protein>
<name>A0A4R3RUZ7_9HYPH</name>
<dbReference type="Proteomes" id="UP000295547">
    <property type="component" value="Unassembled WGS sequence"/>
</dbReference>
<dbReference type="InterPro" id="IPR013762">
    <property type="entry name" value="Integrase-like_cat_sf"/>
</dbReference>
<evidence type="ECO:0000256" key="1">
    <source>
        <dbReference type="ARBA" id="ARBA00023172"/>
    </source>
</evidence>
<dbReference type="GO" id="GO:0015074">
    <property type="term" value="P:DNA integration"/>
    <property type="evidence" value="ECO:0007669"/>
    <property type="project" value="InterPro"/>
</dbReference>
<evidence type="ECO:0000313" key="4">
    <source>
        <dbReference type="EMBL" id="TCU37902.1"/>
    </source>
</evidence>
<dbReference type="Gene3D" id="1.10.443.10">
    <property type="entry name" value="Intergrase catalytic core"/>
    <property type="match status" value="1"/>
</dbReference>
<dbReference type="InterPro" id="IPR002104">
    <property type="entry name" value="Integrase_catalytic"/>
</dbReference>
<sequence>MTLDAVRNTTPSSFLHNSTMALLMARLALRPPEVVAIQIDDINWRSGETLIRGKGDRHDRLPHLLEVGKALADYVKLERVTPRIPKTGGESGRALRFIRRQRNILNLIAVFAT</sequence>
<keyword evidence="6" id="KW-1185">Reference proteome</keyword>
<dbReference type="RefSeq" id="WP_132551757.1">
    <property type="nucleotide sequence ID" value="NZ_SMBJ01000002.1"/>
</dbReference>
<dbReference type="Proteomes" id="UP000295507">
    <property type="component" value="Unassembled WGS sequence"/>
</dbReference>